<dbReference type="PRINTS" id="PR00682">
    <property type="entry name" value="IPNSYNTHASE"/>
</dbReference>
<evidence type="ECO:0000256" key="3">
    <source>
        <dbReference type="ARBA" id="ARBA00008056"/>
    </source>
</evidence>
<keyword evidence="7" id="KW-0223">Dioxygenase</keyword>
<dbReference type="InterPro" id="IPR026992">
    <property type="entry name" value="DIOX_N"/>
</dbReference>
<keyword evidence="6" id="KW-0611">Plant defense</keyword>
<comment type="catalytic activity">
    <reaction evidence="10">
        <text>jasmonate + 2-oxoglutarate + O2 = (1R,2R)-12-hydroxyjasmonate + succinate + CO2</text>
        <dbReference type="Rhea" id="RHEA:67144"/>
        <dbReference type="ChEBI" id="CHEBI:15379"/>
        <dbReference type="ChEBI" id="CHEBI:16526"/>
        <dbReference type="ChEBI" id="CHEBI:16810"/>
        <dbReference type="ChEBI" id="CHEBI:30031"/>
        <dbReference type="ChEBI" id="CHEBI:58431"/>
        <dbReference type="ChEBI" id="CHEBI:132022"/>
    </reaction>
    <physiologicalReaction direction="left-to-right" evidence="10">
        <dbReference type="Rhea" id="RHEA:67145"/>
    </physiologicalReaction>
</comment>
<dbReference type="EMBL" id="JBJXBP010000006">
    <property type="protein sequence ID" value="KAL3826117.1"/>
    <property type="molecule type" value="Genomic_DNA"/>
</dbReference>
<dbReference type="GO" id="GO:0002238">
    <property type="term" value="P:response to molecule of fungal origin"/>
    <property type="evidence" value="ECO:0007669"/>
    <property type="project" value="UniProtKB-ARBA"/>
</dbReference>
<keyword evidence="14" id="KW-1185">Reference proteome</keyword>
<evidence type="ECO:0000256" key="5">
    <source>
        <dbReference type="ARBA" id="ARBA00022819"/>
    </source>
</evidence>
<evidence type="ECO:0000256" key="8">
    <source>
        <dbReference type="ARBA" id="ARBA00023002"/>
    </source>
</evidence>
<dbReference type="GO" id="GO:0016706">
    <property type="term" value="F:2-oxoglutarate-dependent dioxygenase activity"/>
    <property type="evidence" value="ECO:0007669"/>
    <property type="project" value="UniProtKB-ARBA"/>
</dbReference>
<dbReference type="GO" id="GO:0009805">
    <property type="term" value="P:coumarin biosynthetic process"/>
    <property type="evidence" value="ECO:0007669"/>
    <property type="project" value="UniProtKB-ARBA"/>
</dbReference>
<dbReference type="Pfam" id="PF03171">
    <property type="entry name" value="2OG-FeII_Oxy"/>
    <property type="match status" value="1"/>
</dbReference>
<dbReference type="GO" id="GO:0120091">
    <property type="term" value="F:jasmonic acid hydrolase"/>
    <property type="evidence" value="ECO:0007669"/>
    <property type="project" value="UniProtKB-ARBA"/>
</dbReference>
<dbReference type="InterPro" id="IPR027443">
    <property type="entry name" value="IPNS-like_sf"/>
</dbReference>
<keyword evidence="5" id="KW-1184">Jasmonic acid signaling pathway</keyword>
<comment type="cofactor">
    <cofactor evidence="2">
        <name>L-ascorbate</name>
        <dbReference type="ChEBI" id="CHEBI:38290"/>
    </cofactor>
</comment>
<evidence type="ECO:0000313" key="14">
    <source>
        <dbReference type="Proteomes" id="UP001634393"/>
    </source>
</evidence>
<evidence type="ECO:0000256" key="1">
    <source>
        <dbReference type="ARBA" id="ARBA00001954"/>
    </source>
</evidence>
<evidence type="ECO:0000256" key="10">
    <source>
        <dbReference type="ARBA" id="ARBA00052139"/>
    </source>
</evidence>
<dbReference type="InterPro" id="IPR005123">
    <property type="entry name" value="Oxoglu/Fe-dep_dioxygenase_dom"/>
</dbReference>
<dbReference type="GO" id="GO:1900150">
    <property type="term" value="P:regulation of defense response to fungus"/>
    <property type="evidence" value="ECO:0007669"/>
    <property type="project" value="UniProtKB-ARBA"/>
</dbReference>
<dbReference type="GO" id="GO:2000022">
    <property type="term" value="P:regulation of jasmonic acid mediated signaling pathway"/>
    <property type="evidence" value="ECO:0007669"/>
    <property type="project" value="UniProtKB-ARBA"/>
</dbReference>
<comment type="caution">
    <text evidence="13">The sequence shown here is derived from an EMBL/GenBank/DDBJ whole genome shotgun (WGS) entry which is preliminary data.</text>
</comment>
<dbReference type="Pfam" id="PF14226">
    <property type="entry name" value="DIOX_N"/>
    <property type="match status" value="1"/>
</dbReference>
<evidence type="ECO:0000259" key="12">
    <source>
        <dbReference type="PROSITE" id="PS51471"/>
    </source>
</evidence>
<dbReference type="AlphaFoldDB" id="A0ABD3SPC3"/>
<comment type="similarity">
    <text evidence="3 11">Belongs to the iron/ascorbate-dependent oxidoreductase family.</text>
</comment>
<dbReference type="Proteomes" id="UP001634393">
    <property type="component" value="Unassembled WGS sequence"/>
</dbReference>
<reference evidence="13 14" key="1">
    <citation type="submission" date="2024-12" db="EMBL/GenBank/DDBJ databases">
        <title>The unique morphological basis and parallel evolutionary history of personate flowers in Penstemon.</title>
        <authorList>
            <person name="Depatie T.H."/>
            <person name="Wessinger C.A."/>
        </authorList>
    </citation>
    <scope>NUCLEOTIDE SEQUENCE [LARGE SCALE GENOMIC DNA]</scope>
    <source>
        <strain evidence="13">WTNN_2</strain>
        <tissue evidence="13">Leaf</tissue>
    </source>
</reference>
<evidence type="ECO:0000256" key="6">
    <source>
        <dbReference type="ARBA" id="ARBA00022821"/>
    </source>
</evidence>
<sequence>MINCLRGWPEPIVRVQHLSDSGIRVIPDRYVKQPSERPGLISDSIQSEINIPVIDMGDLLSPDPTLRDKTADLIGSACREWGFFQVVNHGVSHELMARMREAWREFFQQPLEEKQKYANSPSTYEGYGSRLGVEKGAALDWSDYFFLHYLPVEIRNQEKWPTLPVACRELVGEYSKEVVKLGGKLMKIFSSNLGLTENYLQESFGGEEMGACLRVNYYPKCPQPDLTLGLSPHSDPGGMTLLFPDENVSGLQVRRGDNWITVNPIPNAFIVNIGDQLQVLSNANYKSVEHRVLVNSAKERVSLAFFYNPGGDMLIKPAEQLVGEEAPPLYPAMTFNEYRLFIRTRGPCGKAQVESLKSPT</sequence>
<dbReference type="PROSITE" id="PS51471">
    <property type="entry name" value="FE2OG_OXY"/>
    <property type="match status" value="1"/>
</dbReference>
<evidence type="ECO:0000256" key="11">
    <source>
        <dbReference type="RuleBase" id="RU003682"/>
    </source>
</evidence>
<keyword evidence="4 11" id="KW-0479">Metal-binding</keyword>
<feature type="domain" description="Fe2OG dioxygenase" evidence="12">
    <location>
        <begin position="209"/>
        <end position="309"/>
    </location>
</feature>
<evidence type="ECO:0000256" key="9">
    <source>
        <dbReference type="ARBA" id="ARBA00023004"/>
    </source>
</evidence>
<dbReference type="PANTHER" id="PTHR47991">
    <property type="entry name" value="OXOGLUTARATE/IRON-DEPENDENT DIOXYGENASE"/>
    <property type="match status" value="1"/>
</dbReference>
<protein>
    <recommendedName>
        <fullName evidence="12">Fe2OG dioxygenase domain-containing protein</fullName>
    </recommendedName>
</protein>
<gene>
    <name evidence="13" type="ORF">ACJIZ3_022146</name>
</gene>
<keyword evidence="8 11" id="KW-0560">Oxidoreductase</keyword>
<dbReference type="SUPFAM" id="SSF51197">
    <property type="entry name" value="Clavaminate synthase-like"/>
    <property type="match status" value="1"/>
</dbReference>
<evidence type="ECO:0000256" key="4">
    <source>
        <dbReference type="ARBA" id="ARBA00022723"/>
    </source>
</evidence>
<accession>A0ABD3SPC3</accession>
<dbReference type="InterPro" id="IPR050295">
    <property type="entry name" value="Plant_2OG-oxidoreductases"/>
</dbReference>
<evidence type="ECO:0000313" key="13">
    <source>
        <dbReference type="EMBL" id="KAL3826117.1"/>
    </source>
</evidence>
<proteinExistence type="inferred from homology"/>
<dbReference type="GO" id="GO:0006952">
    <property type="term" value="P:defense response"/>
    <property type="evidence" value="ECO:0007669"/>
    <property type="project" value="UniProtKB-KW"/>
</dbReference>
<keyword evidence="9 11" id="KW-0408">Iron</keyword>
<dbReference type="InterPro" id="IPR044861">
    <property type="entry name" value="IPNS-like_FE2OG_OXY"/>
</dbReference>
<dbReference type="GO" id="GO:0046872">
    <property type="term" value="F:metal ion binding"/>
    <property type="evidence" value="ECO:0007669"/>
    <property type="project" value="UniProtKB-KW"/>
</dbReference>
<name>A0ABD3SPC3_9LAMI</name>
<dbReference type="Gene3D" id="2.60.120.330">
    <property type="entry name" value="B-lactam Antibiotic, Isopenicillin N Synthase, Chain"/>
    <property type="match status" value="1"/>
</dbReference>
<evidence type="ECO:0000256" key="2">
    <source>
        <dbReference type="ARBA" id="ARBA00001961"/>
    </source>
</evidence>
<dbReference type="GO" id="GO:1900366">
    <property type="term" value="P:negative regulation of defense response to insect"/>
    <property type="evidence" value="ECO:0007669"/>
    <property type="project" value="UniProtKB-ARBA"/>
</dbReference>
<evidence type="ECO:0000256" key="7">
    <source>
        <dbReference type="ARBA" id="ARBA00022964"/>
    </source>
</evidence>
<organism evidence="13 14">
    <name type="scientific">Penstemon smallii</name>
    <dbReference type="NCBI Taxonomy" id="265156"/>
    <lineage>
        <taxon>Eukaryota</taxon>
        <taxon>Viridiplantae</taxon>
        <taxon>Streptophyta</taxon>
        <taxon>Embryophyta</taxon>
        <taxon>Tracheophyta</taxon>
        <taxon>Spermatophyta</taxon>
        <taxon>Magnoliopsida</taxon>
        <taxon>eudicotyledons</taxon>
        <taxon>Gunneridae</taxon>
        <taxon>Pentapetalae</taxon>
        <taxon>asterids</taxon>
        <taxon>lamiids</taxon>
        <taxon>Lamiales</taxon>
        <taxon>Plantaginaceae</taxon>
        <taxon>Cheloneae</taxon>
        <taxon>Penstemon</taxon>
    </lineage>
</organism>
<comment type="cofactor">
    <cofactor evidence="1">
        <name>Fe(2+)</name>
        <dbReference type="ChEBI" id="CHEBI:29033"/>
    </cofactor>
</comment>
<dbReference type="FunFam" id="2.60.120.330:FF:000008">
    <property type="entry name" value="Jasmonate-regulated gene 21"/>
    <property type="match status" value="1"/>
</dbReference>